<dbReference type="SUPFAM" id="SSF57903">
    <property type="entry name" value="FYVE/PHD zinc finger"/>
    <property type="match status" value="1"/>
</dbReference>
<gene>
    <name evidence="7" type="ORF">BOX15_Mlig007941g2</name>
</gene>
<organism evidence="7 8">
    <name type="scientific">Macrostomum lignano</name>
    <dbReference type="NCBI Taxonomy" id="282301"/>
    <lineage>
        <taxon>Eukaryota</taxon>
        <taxon>Metazoa</taxon>
        <taxon>Spiralia</taxon>
        <taxon>Lophotrochozoa</taxon>
        <taxon>Platyhelminthes</taxon>
        <taxon>Rhabditophora</taxon>
        <taxon>Macrostomorpha</taxon>
        <taxon>Macrostomida</taxon>
        <taxon>Macrostomidae</taxon>
        <taxon>Macrostomum</taxon>
    </lineage>
</organism>
<dbReference type="CDD" id="cd19817">
    <property type="entry name" value="Bbox1_ANCHR-like"/>
    <property type="match status" value="1"/>
</dbReference>
<reference evidence="7 8" key="1">
    <citation type="submission" date="2017-06" db="EMBL/GenBank/DDBJ databases">
        <title>A platform for efficient transgenesis in Macrostomum lignano, a flatworm model organism for stem cell research.</title>
        <authorList>
            <person name="Berezikov E."/>
        </authorList>
    </citation>
    <scope>NUCLEOTIDE SEQUENCE [LARGE SCALE GENOMIC DNA]</scope>
    <source>
        <strain evidence="7">DV1</strain>
        <tissue evidence="7">Whole organism</tissue>
    </source>
</reference>
<name>A0A267H878_9PLAT</name>
<dbReference type="SUPFAM" id="SSF57845">
    <property type="entry name" value="B-box zinc-binding domain"/>
    <property type="match status" value="1"/>
</dbReference>
<sequence length="378" mass="40383">ARMSCYGCGSEYSLLRREYGCDNCGFSYCSRCLQTKKPVPKLNGKLGKMCAKCLRQQAQPPAAKQPIEPPANFVKRVEALQARQTGPAKKGGGGSRAADPDREARERLERLKQRPGQAPPPSDQDLRSRLEALEGRTAETEAGSAAPAVEAPRPQLSEAEQVAALMESAQARARIDQQREREAASRDRKLAERLAALRGVDADTAAANAAAAEASDAKVAAATASAEGAAAESADADAEDADALSREAAELMRSAEAEVRALQADPELAAHLQRRQQKQKKGKTEAATASPPSQPKPAEPEQISDSQVETAIRDALAAPDEDFTDDEDVSGGSDSERWCCICNADAEVRCPQCMGDLYCRRCFREGHSKGDGHAARPV</sequence>
<dbReference type="GO" id="GO:0009838">
    <property type="term" value="P:abscission"/>
    <property type="evidence" value="ECO:0007669"/>
    <property type="project" value="TreeGrafter"/>
</dbReference>
<dbReference type="OrthoDB" id="5407799at2759"/>
<feature type="non-terminal residue" evidence="7">
    <location>
        <position position="1"/>
    </location>
</feature>
<dbReference type="InterPro" id="IPR044553">
    <property type="entry name" value="Bbox1_ANCHR"/>
</dbReference>
<evidence type="ECO:0000256" key="2">
    <source>
        <dbReference type="ARBA" id="ARBA00022771"/>
    </source>
</evidence>
<feature type="region of interest" description="Disordered" evidence="5">
    <location>
        <begin position="272"/>
        <end position="334"/>
    </location>
</feature>
<dbReference type="EMBL" id="NIVC01000020">
    <property type="protein sequence ID" value="PAA93759.1"/>
    <property type="molecule type" value="Genomic_DNA"/>
</dbReference>
<proteinExistence type="predicted"/>
<dbReference type="Proteomes" id="UP000215902">
    <property type="component" value="Unassembled WGS sequence"/>
</dbReference>
<accession>A0A267H878</accession>
<dbReference type="Pfam" id="PF22586">
    <property type="entry name" value="ANCHR-like_BBOX"/>
    <property type="match status" value="1"/>
</dbReference>
<feature type="compositionally biased region" description="Basic and acidic residues" evidence="5">
    <location>
        <begin position="124"/>
        <end position="139"/>
    </location>
</feature>
<feature type="compositionally biased region" description="Basic residues" evidence="5">
    <location>
        <begin position="272"/>
        <end position="281"/>
    </location>
</feature>
<comment type="caution">
    <text evidence="7">The sequence shown here is derived from an EMBL/GenBank/DDBJ whole genome shotgun (WGS) entry which is preliminary data.</text>
</comment>
<feature type="compositionally biased region" description="Low complexity" evidence="5">
    <location>
        <begin position="202"/>
        <end position="233"/>
    </location>
</feature>
<dbReference type="GO" id="GO:0032154">
    <property type="term" value="C:cleavage furrow"/>
    <property type="evidence" value="ECO:0007669"/>
    <property type="project" value="TreeGrafter"/>
</dbReference>
<dbReference type="PROSITE" id="PS50178">
    <property type="entry name" value="ZF_FYVE"/>
    <property type="match status" value="1"/>
</dbReference>
<evidence type="ECO:0000313" key="7">
    <source>
        <dbReference type="EMBL" id="PAA93759.1"/>
    </source>
</evidence>
<protein>
    <recommendedName>
        <fullName evidence="6">FYVE-type domain-containing protein</fullName>
    </recommendedName>
</protein>
<feature type="compositionally biased region" description="Acidic residues" evidence="5">
    <location>
        <begin position="319"/>
        <end position="329"/>
    </location>
</feature>
<keyword evidence="3" id="KW-0862">Zinc</keyword>
<dbReference type="STRING" id="282301.A0A267H878"/>
<dbReference type="InterPro" id="IPR013083">
    <property type="entry name" value="Znf_RING/FYVE/PHD"/>
</dbReference>
<keyword evidence="1" id="KW-0479">Metal-binding</keyword>
<dbReference type="AlphaFoldDB" id="A0A267H878"/>
<evidence type="ECO:0000256" key="1">
    <source>
        <dbReference type="ARBA" id="ARBA00022723"/>
    </source>
</evidence>
<evidence type="ECO:0000313" key="8">
    <source>
        <dbReference type="Proteomes" id="UP000215902"/>
    </source>
</evidence>
<keyword evidence="2 4" id="KW-0863">Zinc-finger</keyword>
<feature type="region of interest" description="Disordered" evidence="5">
    <location>
        <begin position="83"/>
        <end position="161"/>
    </location>
</feature>
<dbReference type="GO" id="GO:0032266">
    <property type="term" value="F:phosphatidylinositol-3-phosphate binding"/>
    <property type="evidence" value="ECO:0007669"/>
    <property type="project" value="TreeGrafter"/>
</dbReference>
<keyword evidence="8" id="KW-1185">Reference proteome</keyword>
<evidence type="ECO:0000256" key="3">
    <source>
        <dbReference type="ARBA" id="ARBA00022833"/>
    </source>
</evidence>
<feature type="compositionally biased region" description="Basic and acidic residues" evidence="5">
    <location>
        <begin position="98"/>
        <end position="112"/>
    </location>
</feature>
<dbReference type="GO" id="GO:0044878">
    <property type="term" value="P:mitotic cytokinesis checkpoint signaling"/>
    <property type="evidence" value="ECO:0007669"/>
    <property type="project" value="TreeGrafter"/>
</dbReference>
<dbReference type="Gene3D" id="3.30.40.10">
    <property type="entry name" value="Zinc/RING finger domain, C3HC4 (zinc finger)"/>
    <property type="match status" value="1"/>
</dbReference>
<dbReference type="InterPro" id="IPR011011">
    <property type="entry name" value="Znf_FYVE_PHD"/>
</dbReference>
<feature type="domain" description="FYVE-type" evidence="6">
    <location>
        <begin position="1"/>
        <end position="58"/>
    </location>
</feature>
<evidence type="ECO:0000256" key="5">
    <source>
        <dbReference type="SAM" id="MobiDB-lite"/>
    </source>
</evidence>
<dbReference type="PANTHER" id="PTHR46603">
    <property type="entry name" value="ABSCISSION/NOCUT CHECKPOINT REGULATOR"/>
    <property type="match status" value="1"/>
</dbReference>
<dbReference type="GO" id="GO:0005813">
    <property type="term" value="C:centrosome"/>
    <property type="evidence" value="ECO:0007669"/>
    <property type="project" value="TreeGrafter"/>
</dbReference>
<dbReference type="PANTHER" id="PTHR46603:SF1">
    <property type="entry name" value="ABSCISSION_NOCUT CHECKPOINT REGULATOR"/>
    <property type="match status" value="1"/>
</dbReference>
<evidence type="ECO:0000259" key="6">
    <source>
        <dbReference type="PROSITE" id="PS50178"/>
    </source>
</evidence>
<dbReference type="GO" id="GO:0030496">
    <property type="term" value="C:midbody"/>
    <property type="evidence" value="ECO:0007669"/>
    <property type="project" value="TreeGrafter"/>
</dbReference>
<dbReference type="InterPro" id="IPR017455">
    <property type="entry name" value="Znf_FYVE-rel"/>
</dbReference>
<evidence type="ECO:0000256" key="4">
    <source>
        <dbReference type="PROSITE-ProRule" id="PRU00091"/>
    </source>
</evidence>
<feature type="region of interest" description="Disordered" evidence="5">
    <location>
        <begin position="198"/>
        <end position="249"/>
    </location>
</feature>
<dbReference type="GO" id="GO:0008270">
    <property type="term" value="F:zinc ion binding"/>
    <property type="evidence" value="ECO:0007669"/>
    <property type="project" value="UniProtKB-KW"/>
</dbReference>